<dbReference type="EMBL" id="GISG01267530">
    <property type="protein sequence ID" value="MBA4675538.1"/>
    <property type="molecule type" value="Transcribed_RNA"/>
</dbReference>
<keyword evidence="1" id="KW-1133">Transmembrane helix</keyword>
<dbReference type="AlphaFoldDB" id="A0A7C9AS76"/>
<sequence length="115" mass="13258">MSPEGSIRLDYNFNGIYGQETRRKQFLQQRKQGGYWVFTFFFLLVEYYVSKRKSLKGVSIVQTDGKTSEVALTCCVFGTTAQTDCPTSLNQIWSVWTWSVDSRQEAHTKNLVVLL</sequence>
<proteinExistence type="predicted"/>
<evidence type="ECO:0000256" key="1">
    <source>
        <dbReference type="SAM" id="Phobius"/>
    </source>
</evidence>
<protein>
    <submittedName>
        <fullName evidence="2">Uncharacterized protein</fullName>
    </submittedName>
</protein>
<organism evidence="2">
    <name type="scientific">Opuntia streptacantha</name>
    <name type="common">Prickly pear cactus</name>
    <name type="synonym">Opuntia cardona</name>
    <dbReference type="NCBI Taxonomy" id="393608"/>
    <lineage>
        <taxon>Eukaryota</taxon>
        <taxon>Viridiplantae</taxon>
        <taxon>Streptophyta</taxon>
        <taxon>Embryophyta</taxon>
        <taxon>Tracheophyta</taxon>
        <taxon>Spermatophyta</taxon>
        <taxon>Magnoliopsida</taxon>
        <taxon>eudicotyledons</taxon>
        <taxon>Gunneridae</taxon>
        <taxon>Pentapetalae</taxon>
        <taxon>Caryophyllales</taxon>
        <taxon>Cactineae</taxon>
        <taxon>Cactaceae</taxon>
        <taxon>Opuntioideae</taxon>
        <taxon>Opuntia</taxon>
    </lineage>
</organism>
<evidence type="ECO:0000313" key="2">
    <source>
        <dbReference type="EMBL" id="MBA4675538.1"/>
    </source>
</evidence>
<keyword evidence="1" id="KW-0472">Membrane</keyword>
<reference evidence="2" key="2">
    <citation type="submission" date="2020-07" db="EMBL/GenBank/DDBJ databases">
        <authorList>
            <person name="Vera ALvarez R."/>
            <person name="Arias-Moreno D.M."/>
            <person name="Jimenez-Jacinto V."/>
            <person name="Jimenez-Bremont J.F."/>
            <person name="Swaminathan K."/>
            <person name="Moose S.P."/>
            <person name="Guerrero-Gonzalez M.L."/>
            <person name="Marino-Ramirez L."/>
            <person name="Landsman D."/>
            <person name="Rodriguez-Kessler M."/>
            <person name="Delgado-Sanchez P."/>
        </authorList>
    </citation>
    <scope>NUCLEOTIDE SEQUENCE</scope>
    <source>
        <tissue evidence="2">Cladode</tissue>
    </source>
</reference>
<reference evidence="2" key="1">
    <citation type="journal article" date="2013" name="J. Plant Res.">
        <title>Effect of fungi and light on seed germination of three Opuntia species from semiarid lands of central Mexico.</title>
        <authorList>
            <person name="Delgado-Sanchez P."/>
            <person name="Jimenez-Bremont J.F."/>
            <person name="Guerrero-Gonzalez Mde L."/>
            <person name="Flores J."/>
        </authorList>
    </citation>
    <scope>NUCLEOTIDE SEQUENCE</scope>
    <source>
        <tissue evidence="2">Cladode</tissue>
    </source>
</reference>
<feature type="transmembrane region" description="Helical" evidence="1">
    <location>
        <begin position="33"/>
        <end position="49"/>
    </location>
</feature>
<keyword evidence="1" id="KW-0812">Transmembrane</keyword>
<accession>A0A7C9AS76</accession>
<name>A0A7C9AS76_OPUST</name>